<dbReference type="Proteomes" id="UP000494119">
    <property type="component" value="Unassembled WGS sequence"/>
</dbReference>
<reference evidence="1 2" key="1">
    <citation type="submission" date="2020-04" db="EMBL/GenBank/DDBJ databases">
        <authorList>
            <person name="De Canck E."/>
        </authorList>
    </citation>
    <scope>NUCLEOTIDE SEQUENCE [LARGE SCALE GENOMIC DNA]</scope>
    <source>
        <strain evidence="1 2">LMG 28688</strain>
    </source>
</reference>
<organism evidence="1 2">
    <name type="scientific">Paraburkholderia caffeinitolerans</name>
    <dbReference type="NCBI Taxonomy" id="1723730"/>
    <lineage>
        <taxon>Bacteria</taxon>
        <taxon>Pseudomonadati</taxon>
        <taxon>Pseudomonadota</taxon>
        <taxon>Betaproteobacteria</taxon>
        <taxon>Burkholderiales</taxon>
        <taxon>Burkholderiaceae</taxon>
        <taxon>Paraburkholderia</taxon>
    </lineage>
</organism>
<protein>
    <submittedName>
        <fullName evidence="1">Uncharacterized protein</fullName>
    </submittedName>
</protein>
<accession>A0A6J5GC89</accession>
<dbReference type="RefSeq" id="WP_129564051.1">
    <property type="nucleotide sequence ID" value="NZ_CADIKL010000018.1"/>
</dbReference>
<proteinExistence type="predicted"/>
<name>A0A6J5GC89_9BURK</name>
<evidence type="ECO:0000313" key="1">
    <source>
        <dbReference type="EMBL" id="CAB3793863.1"/>
    </source>
</evidence>
<evidence type="ECO:0000313" key="2">
    <source>
        <dbReference type="Proteomes" id="UP000494119"/>
    </source>
</evidence>
<sequence>MSRRERSLRVLAEKWLGEAGAKTARVTRFRHSTRRSWRYVCVEAQQPGGPFSILFFRHDDGSWCVFPPSRQRPVMGAAQRSDERRTGRVDTDAIVADAFA</sequence>
<dbReference type="AlphaFoldDB" id="A0A6J5GC89"/>
<keyword evidence="2" id="KW-1185">Reference proteome</keyword>
<dbReference type="EMBL" id="CADIKL010000018">
    <property type="protein sequence ID" value="CAB3793863.1"/>
    <property type="molecule type" value="Genomic_DNA"/>
</dbReference>
<gene>
    <name evidence="1" type="ORF">LMG28688_03827</name>
</gene>